<dbReference type="EC" id="3.6.5.4" evidence="9"/>
<comment type="domain">
    <text evidence="9">Composed of three domains: the N-terminal N domain, which is responsible for interactions with the ribosome, the central G domain, which binds GTP, and the C-terminal M domain, which binds the RNA and the signal sequence of the RNC.</text>
</comment>
<dbReference type="GO" id="GO:0003924">
    <property type="term" value="F:GTPase activity"/>
    <property type="evidence" value="ECO:0007669"/>
    <property type="project" value="UniProtKB-UniRule"/>
</dbReference>
<dbReference type="InterPro" id="IPR027417">
    <property type="entry name" value="P-loop_NTPase"/>
</dbReference>
<dbReference type="Pfam" id="PF02881">
    <property type="entry name" value="SRP54_N"/>
    <property type="match status" value="1"/>
</dbReference>
<dbReference type="PANTHER" id="PTHR11564">
    <property type="entry name" value="SIGNAL RECOGNITION PARTICLE 54K PROTEIN SRP54"/>
    <property type="match status" value="1"/>
</dbReference>
<comment type="subunit">
    <text evidence="9">Part of the signal recognition particle protein translocation system, which is composed of SRP and FtsY.</text>
</comment>
<dbReference type="SUPFAM" id="SSF52540">
    <property type="entry name" value="P-loop containing nucleoside triphosphate hydrolases"/>
    <property type="match status" value="1"/>
</dbReference>
<evidence type="ECO:0000256" key="7">
    <source>
        <dbReference type="ARBA" id="ARBA00023274"/>
    </source>
</evidence>
<dbReference type="GO" id="GO:0005525">
    <property type="term" value="F:GTP binding"/>
    <property type="evidence" value="ECO:0007669"/>
    <property type="project" value="UniProtKB-UniRule"/>
</dbReference>
<keyword evidence="3 9" id="KW-0378">Hydrolase</keyword>
<dbReference type="Proteomes" id="UP000478417">
    <property type="component" value="Unassembled WGS sequence"/>
</dbReference>
<gene>
    <name evidence="9 12" type="primary">ffh</name>
    <name evidence="12" type="ORF">G0Q06_05055</name>
</gene>
<sequence>MLESLTDRLGNALRSLRGQAKLTEENMTESLQEVRKALLAADVHFRVAREFIDRVAKQCEGQAVLKSVTPGQMIVKIIHDELVSLLGEGSTALEDKKPLRVLLLGLQGSGKTTFAGKLALHLRKNGYTPAVIACDVYRPAAIDQLETLARDNDILFYGERDSKNVRKIGRNGWEWAKEQGADAIIFDTAGRLQIDEPLVKEVVDLKKEVQPDESILVADAALGQEAVNVAKTFHEAVGLTGIALSKLDGDTRGGAALSMKAIAQVPIKFLGTGEKVTDLEVFHPDRLAGRILGMGDVVSLVEKAQDTIDEDEAKRMAEKMQRAEFNFEDFLSQMQAVKKMGSLGGLMKMMPGMGNVEVGDKEEKKLKHTEALIQSMTLQERQNPQLLNGSRRARISRGAGLPVKDLNALIKQFQQMKKMMRMMKGPKARKMMKKMQKSGAGMPDMPDLGNMGGMGGLPRM</sequence>
<feature type="binding site" evidence="9">
    <location>
        <begin position="105"/>
        <end position="112"/>
    </location>
    <ligand>
        <name>GTP</name>
        <dbReference type="ChEBI" id="CHEBI:37565"/>
    </ligand>
</feature>
<dbReference type="InterPro" id="IPR003593">
    <property type="entry name" value="AAA+_ATPase"/>
</dbReference>
<dbReference type="SMART" id="SM00962">
    <property type="entry name" value="SRP54"/>
    <property type="match status" value="1"/>
</dbReference>
<dbReference type="InterPro" id="IPR042101">
    <property type="entry name" value="SRP54_N_sf"/>
</dbReference>
<keyword evidence="4 9" id="KW-0694">RNA-binding</keyword>
<keyword evidence="13" id="KW-1185">Reference proteome</keyword>
<dbReference type="GO" id="GO:0048500">
    <property type="term" value="C:signal recognition particle"/>
    <property type="evidence" value="ECO:0007669"/>
    <property type="project" value="UniProtKB-UniRule"/>
</dbReference>
<evidence type="ECO:0000256" key="1">
    <source>
        <dbReference type="ARBA" id="ARBA00005450"/>
    </source>
</evidence>
<evidence type="ECO:0000256" key="5">
    <source>
        <dbReference type="ARBA" id="ARBA00023134"/>
    </source>
</evidence>
<evidence type="ECO:0000313" key="13">
    <source>
        <dbReference type="Proteomes" id="UP000478417"/>
    </source>
</evidence>
<name>A0A6B2M090_9BACT</name>
<dbReference type="SMART" id="SM00963">
    <property type="entry name" value="SRP54_N"/>
    <property type="match status" value="1"/>
</dbReference>
<keyword evidence="2 9" id="KW-0547">Nucleotide-binding</keyword>
<dbReference type="SMART" id="SM00382">
    <property type="entry name" value="AAA"/>
    <property type="match status" value="1"/>
</dbReference>
<evidence type="ECO:0000256" key="9">
    <source>
        <dbReference type="HAMAP-Rule" id="MF_00306"/>
    </source>
</evidence>
<comment type="caution">
    <text evidence="12">The sequence shown here is derived from an EMBL/GenBank/DDBJ whole genome shotgun (WGS) entry which is preliminary data.</text>
</comment>
<dbReference type="Gene3D" id="3.40.50.300">
    <property type="entry name" value="P-loop containing nucleotide triphosphate hydrolases"/>
    <property type="match status" value="1"/>
</dbReference>
<keyword evidence="9" id="KW-0963">Cytoplasm</keyword>
<protein>
    <recommendedName>
        <fullName evidence="9">Signal recognition particle protein</fullName>
        <ecNumber evidence="9">3.6.5.4</ecNumber>
    </recommendedName>
    <alternativeName>
        <fullName evidence="9">Fifty-four homolog</fullName>
    </alternativeName>
</protein>
<dbReference type="HAMAP" id="MF_00306">
    <property type="entry name" value="SRP54"/>
    <property type="match status" value="1"/>
</dbReference>
<dbReference type="InterPro" id="IPR004780">
    <property type="entry name" value="SRP"/>
</dbReference>
<keyword evidence="5 9" id="KW-0342">GTP-binding</keyword>
<dbReference type="GO" id="GO:0008312">
    <property type="term" value="F:7S RNA binding"/>
    <property type="evidence" value="ECO:0007669"/>
    <property type="project" value="InterPro"/>
</dbReference>
<evidence type="ECO:0000259" key="11">
    <source>
        <dbReference type="PROSITE" id="PS00300"/>
    </source>
</evidence>
<evidence type="ECO:0000313" key="12">
    <source>
        <dbReference type="EMBL" id="NDV61812.1"/>
    </source>
</evidence>
<dbReference type="CDD" id="cd18539">
    <property type="entry name" value="SRP_G"/>
    <property type="match status" value="1"/>
</dbReference>
<comment type="similarity">
    <text evidence="1 9">Belongs to the GTP-binding SRP family. SRP54 subfamily.</text>
</comment>
<comment type="function">
    <text evidence="9">Involved in targeting and insertion of nascent membrane proteins into the cytoplasmic membrane. Binds to the hydrophobic signal sequence of the ribosome-nascent chain (RNC) as it emerges from the ribosomes. The SRP-RNC complex is then targeted to the cytoplasmic membrane where it interacts with the SRP receptor FtsY.</text>
</comment>
<feature type="region of interest" description="Disordered" evidence="10">
    <location>
        <begin position="437"/>
        <end position="460"/>
    </location>
</feature>
<comment type="subcellular location">
    <subcellularLocation>
        <location evidence="9">Cytoplasm</location>
    </subcellularLocation>
    <text evidence="9">The SRP-RNC complex is targeted to the cytoplasmic membrane.</text>
</comment>
<dbReference type="InterPro" id="IPR013822">
    <property type="entry name" value="Signal_recog_particl_SRP54_hlx"/>
</dbReference>
<evidence type="ECO:0000256" key="8">
    <source>
        <dbReference type="ARBA" id="ARBA00048027"/>
    </source>
</evidence>
<dbReference type="InterPro" id="IPR022941">
    <property type="entry name" value="SRP54"/>
</dbReference>
<dbReference type="Pfam" id="PF00448">
    <property type="entry name" value="SRP54"/>
    <property type="match status" value="1"/>
</dbReference>
<dbReference type="EMBL" id="JAAGNX010000001">
    <property type="protein sequence ID" value="NDV61812.1"/>
    <property type="molecule type" value="Genomic_DNA"/>
</dbReference>
<reference evidence="12 13" key="1">
    <citation type="submission" date="2020-02" db="EMBL/GenBank/DDBJ databases">
        <title>Albibacoteraceae fam. nov., the first described family within the subdivision 4 Verrucomicrobia.</title>
        <authorList>
            <person name="Xi F."/>
        </authorList>
    </citation>
    <scope>NUCLEOTIDE SEQUENCE [LARGE SCALE GENOMIC DNA]</scope>
    <source>
        <strain evidence="12 13">CK1056</strain>
    </source>
</reference>
<dbReference type="InterPro" id="IPR000897">
    <property type="entry name" value="SRP54_GTPase_dom"/>
</dbReference>
<dbReference type="GO" id="GO:0006614">
    <property type="term" value="P:SRP-dependent cotranslational protein targeting to membrane"/>
    <property type="evidence" value="ECO:0007669"/>
    <property type="project" value="InterPro"/>
</dbReference>
<evidence type="ECO:0000256" key="2">
    <source>
        <dbReference type="ARBA" id="ARBA00022741"/>
    </source>
</evidence>
<dbReference type="InterPro" id="IPR036891">
    <property type="entry name" value="Signal_recog_part_SRP54_M_sf"/>
</dbReference>
<evidence type="ECO:0000256" key="10">
    <source>
        <dbReference type="SAM" id="MobiDB-lite"/>
    </source>
</evidence>
<dbReference type="RefSeq" id="WP_163963070.1">
    <property type="nucleotide sequence ID" value="NZ_JAAGNX010000001.1"/>
</dbReference>
<dbReference type="NCBIfam" id="TIGR00959">
    <property type="entry name" value="ffh"/>
    <property type="match status" value="1"/>
</dbReference>
<dbReference type="Gene3D" id="1.10.260.30">
    <property type="entry name" value="Signal recognition particle, SRP54 subunit, M-domain"/>
    <property type="match status" value="1"/>
</dbReference>
<dbReference type="Pfam" id="PF02978">
    <property type="entry name" value="SRP_SPB"/>
    <property type="match status" value="1"/>
</dbReference>
<evidence type="ECO:0000256" key="4">
    <source>
        <dbReference type="ARBA" id="ARBA00022884"/>
    </source>
</evidence>
<proteinExistence type="inferred from homology"/>
<feature type="binding site" evidence="9">
    <location>
        <begin position="187"/>
        <end position="191"/>
    </location>
    <ligand>
        <name>GTP</name>
        <dbReference type="ChEBI" id="CHEBI:37565"/>
    </ligand>
</feature>
<dbReference type="PROSITE" id="PS00300">
    <property type="entry name" value="SRP54"/>
    <property type="match status" value="1"/>
</dbReference>
<dbReference type="SUPFAM" id="SSF47446">
    <property type="entry name" value="Signal peptide-binding domain"/>
    <property type="match status" value="1"/>
</dbReference>
<dbReference type="Gene3D" id="1.20.120.140">
    <property type="entry name" value="Signal recognition particle SRP54, nucleotide-binding domain"/>
    <property type="match status" value="1"/>
</dbReference>
<dbReference type="PANTHER" id="PTHR11564:SF5">
    <property type="entry name" value="SIGNAL RECOGNITION PARTICLE SUBUNIT SRP54"/>
    <property type="match status" value="1"/>
</dbReference>
<feature type="compositionally biased region" description="Gly residues" evidence="10">
    <location>
        <begin position="450"/>
        <end position="460"/>
    </location>
</feature>
<evidence type="ECO:0000256" key="3">
    <source>
        <dbReference type="ARBA" id="ARBA00022801"/>
    </source>
</evidence>
<dbReference type="AlphaFoldDB" id="A0A6B2M090"/>
<keyword evidence="7 9" id="KW-0687">Ribonucleoprotein</keyword>
<keyword evidence="6 9" id="KW-0733">Signal recognition particle</keyword>
<organism evidence="12 13">
    <name type="scientific">Oceanipulchritudo coccoides</name>
    <dbReference type="NCBI Taxonomy" id="2706888"/>
    <lineage>
        <taxon>Bacteria</taxon>
        <taxon>Pseudomonadati</taxon>
        <taxon>Verrucomicrobiota</taxon>
        <taxon>Opitutia</taxon>
        <taxon>Puniceicoccales</taxon>
        <taxon>Oceanipulchritudinaceae</taxon>
        <taxon>Oceanipulchritudo</taxon>
    </lineage>
</organism>
<evidence type="ECO:0000256" key="6">
    <source>
        <dbReference type="ARBA" id="ARBA00023135"/>
    </source>
</evidence>
<dbReference type="InterPro" id="IPR004125">
    <property type="entry name" value="Signal_recog_particle_SRP54_M"/>
</dbReference>
<comment type="catalytic activity">
    <reaction evidence="8 9">
        <text>GTP + H2O = GDP + phosphate + H(+)</text>
        <dbReference type="Rhea" id="RHEA:19669"/>
        <dbReference type="ChEBI" id="CHEBI:15377"/>
        <dbReference type="ChEBI" id="CHEBI:15378"/>
        <dbReference type="ChEBI" id="CHEBI:37565"/>
        <dbReference type="ChEBI" id="CHEBI:43474"/>
        <dbReference type="ChEBI" id="CHEBI:58189"/>
        <dbReference type="EC" id="3.6.5.4"/>
    </reaction>
</comment>
<feature type="domain" description="SRP54-type proteins GTP-binding" evidence="11">
    <location>
        <begin position="266"/>
        <end position="279"/>
    </location>
</feature>
<accession>A0A6B2M090</accession>
<feature type="binding site" evidence="9">
    <location>
        <begin position="245"/>
        <end position="248"/>
    </location>
    <ligand>
        <name>GTP</name>
        <dbReference type="ChEBI" id="CHEBI:37565"/>
    </ligand>
</feature>